<dbReference type="OrthoDB" id="4097086at2759"/>
<feature type="compositionally biased region" description="Polar residues" evidence="2">
    <location>
        <begin position="1"/>
        <end position="10"/>
    </location>
</feature>
<dbReference type="EMBL" id="KN846951">
    <property type="protein sequence ID" value="KIV86260.1"/>
    <property type="molecule type" value="Genomic_DNA"/>
</dbReference>
<reference evidence="4 5" key="1">
    <citation type="submission" date="2015-01" db="EMBL/GenBank/DDBJ databases">
        <title>The Genome Sequence of Exophiala sideris CBS121828.</title>
        <authorList>
            <consortium name="The Broad Institute Genomics Platform"/>
            <person name="Cuomo C."/>
            <person name="de Hoog S."/>
            <person name="Gorbushina A."/>
            <person name="Stielow B."/>
            <person name="Teixiera M."/>
            <person name="Abouelleil A."/>
            <person name="Chapman S.B."/>
            <person name="Priest M."/>
            <person name="Young S.K."/>
            <person name="Wortman J."/>
            <person name="Nusbaum C."/>
            <person name="Birren B."/>
        </authorList>
    </citation>
    <scope>NUCLEOTIDE SEQUENCE [LARGE SCALE GENOMIC DNA]</scope>
    <source>
        <strain evidence="4 5">CBS 121828</strain>
    </source>
</reference>
<feature type="compositionally biased region" description="Basic and acidic residues" evidence="2">
    <location>
        <begin position="482"/>
        <end position="501"/>
    </location>
</feature>
<evidence type="ECO:0000313" key="4">
    <source>
        <dbReference type="EMBL" id="KIV86260.1"/>
    </source>
</evidence>
<evidence type="ECO:0000256" key="1">
    <source>
        <dbReference type="SAM" id="Coils"/>
    </source>
</evidence>
<name>A0A0D1WBY2_9EURO</name>
<feature type="compositionally biased region" description="Polar residues" evidence="2">
    <location>
        <begin position="393"/>
        <end position="413"/>
    </location>
</feature>
<gene>
    <name evidence="4" type="ORF">PV11_01879</name>
</gene>
<sequence length="509" mass="55920">MSTESTTAPGSSDDVERKVAIPQSPTRTLTTDNASPRRQNRGLALNFPILLPTNTQILQSPTAASSMLSSPVESAGASPRTRTAPFRSPDPAQESRDLAKSRGSADFLTLLAGQERKVLELREELQKAEVDLLALKKQWALFEANKKRDEVKHVKKLQPLALDDVAGRETAHAEEDVDEERRRKRALVERSNVTDTATVNGSTTSLSRKGSKRVFEGRHTRTLSLLSPTSQKPGRLPATTSIDEITSFQNSALESGNDADITRPPLTRMSTLNDLMENDNLQFGFGKTYRDLAANRGSMPAGADVLVKQGKSVYDGVREGLWTFFEDIRQATVGEEGVNGTVAQQRPSRPQPKRSATGRTSSENRRAQSKEPSFWNEFGVETPRRPPVLQEGANKTSGHAQQRSTTSTDSANPPSLLPDTTDDEVEVGWDAWDSPVSNKQTTVDAGEGVKKASGNGLPWPEIETLTPTRLTSTVSDLMKEWDASHHEVDQSERTPRSDNERTILYSPHM</sequence>
<dbReference type="Proteomes" id="UP000053599">
    <property type="component" value="Unassembled WGS sequence"/>
</dbReference>
<accession>A0A0D1WBY2</accession>
<feature type="region of interest" description="Disordered" evidence="2">
    <location>
        <begin position="434"/>
        <end position="461"/>
    </location>
</feature>
<feature type="region of interest" description="Disordered" evidence="2">
    <location>
        <begin position="482"/>
        <end position="509"/>
    </location>
</feature>
<feature type="region of interest" description="Disordered" evidence="2">
    <location>
        <begin position="1"/>
        <end position="41"/>
    </location>
</feature>
<dbReference type="HOGENOM" id="CLU_016967_3_0_1"/>
<evidence type="ECO:0000259" key="3">
    <source>
        <dbReference type="Pfam" id="PF13257"/>
    </source>
</evidence>
<evidence type="ECO:0000256" key="2">
    <source>
        <dbReference type="SAM" id="MobiDB-lite"/>
    </source>
</evidence>
<organism evidence="4 5">
    <name type="scientific">Exophiala sideris</name>
    <dbReference type="NCBI Taxonomy" id="1016849"/>
    <lineage>
        <taxon>Eukaryota</taxon>
        <taxon>Fungi</taxon>
        <taxon>Dikarya</taxon>
        <taxon>Ascomycota</taxon>
        <taxon>Pezizomycotina</taxon>
        <taxon>Eurotiomycetes</taxon>
        <taxon>Chaetothyriomycetidae</taxon>
        <taxon>Chaetothyriales</taxon>
        <taxon>Herpotrichiellaceae</taxon>
        <taxon>Exophiala</taxon>
    </lineage>
</organism>
<keyword evidence="1" id="KW-0175">Coiled coil</keyword>
<feature type="compositionally biased region" description="Polar residues" evidence="2">
    <location>
        <begin position="61"/>
        <end position="72"/>
    </location>
</feature>
<dbReference type="InterPro" id="IPR025122">
    <property type="entry name" value="DUF4048"/>
</dbReference>
<dbReference type="AlphaFoldDB" id="A0A0D1WBY2"/>
<feature type="coiled-coil region" evidence="1">
    <location>
        <begin position="111"/>
        <end position="138"/>
    </location>
</feature>
<feature type="region of interest" description="Disordered" evidence="2">
    <location>
        <begin position="336"/>
        <end position="422"/>
    </location>
</feature>
<evidence type="ECO:0000313" key="5">
    <source>
        <dbReference type="Proteomes" id="UP000053599"/>
    </source>
</evidence>
<feature type="compositionally biased region" description="Polar residues" evidence="2">
    <location>
        <begin position="23"/>
        <end position="37"/>
    </location>
</feature>
<proteinExistence type="predicted"/>
<protein>
    <recommendedName>
        <fullName evidence="3">DUF4048 domain-containing protein</fullName>
    </recommendedName>
</protein>
<feature type="domain" description="DUF4048" evidence="3">
    <location>
        <begin position="219"/>
        <end position="364"/>
    </location>
</feature>
<dbReference type="Pfam" id="PF13257">
    <property type="entry name" value="DUF4048"/>
    <property type="match status" value="1"/>
</dbReference>
<feature type="region of interest" description="Disordered" evidence="2">
    <location>
        <begin position="61"/>
        <end position="101"/>
    </location>
</feature>